<reference evidence="2" key="1">
    <citation type="submission" date="2015-07" db="EMBL/GenBank/DDBJ databases">
        <title>Adaptation to a free-living lifestyle via gene acquisitions in the diplomonad Trepomonas sp. PC1.</title>
        <authorList>
            <person name="Xu F."/>
            <person name="Jerlstrom-Hultqvist J."/>
            <person name="Kolisko M."/>
            <person name="Simpson A.G.B."/>
            <person name="Roger A.J."/>
            <person name="Svard S.G."/>
            <person name="Andersson J.O."/>
        </authorList>
    </citation>
    <scope>NUCLEOTIDE SEQUENCE</scope>
    <source>
        <strain evidence="2">PC1</strain>
    </source>
</reference>
<evidence type="ECO:0000256" key="1">
    <source>
        <dbReference type="SAM" id="MobiDB-lite"/>
    </source>
</evidence>
<sequence>KFTNAIRSFVKHQTGELIESKEVLMTTLEEMGVQGRKGIWEAISRSINITKQQAHDYYYNTWFRQFFDDPKQYKQELRSMFIHNLQTLDEQEAIDAAVTQLMHKYQNKKIHRTSLLMMLYAFKSSKKCDKMMRDSSTARPKTGPQPVTTKQNSSQSSTTLIDVQDFLEQLRKIM</sequence>
<feature type="region of interest" description="Disordered" evidence="1">
    <location>
        <begin position="131"/>
        <end position="156"/>
    </location>
</feature>
<gene>
    <name evidence="2" type="ORF">TPC1_10299</name>
</gene>
<organism evidence="2">
    <name type="scientific">Trepomonas sp. PC1</name>
    <dbReference type="NCBI Taxonomy" id="1076344"/>
    <lineage>
        <taxon>Eukaryota</taxon>
        <taxon>Metamonada</taxon>
        <taxon>Diplomonadida</taxon>
        <taxon>Hexamitidae</taxon>
        <taxon>Hexamitinae</taxon>
        <taxon>Trepomonas</taxon>
    </lineage>
</organism>
<dbReference type="AlphaFoldDB" id="A0A146KIA6"/>
<feature type="non-terminal residue" evidence="2">
    <location>
        <position position="1"/>
    </location>
</feature>
<accession>A0A146KIA6</accession>
<proteinExistence type="predicted"/>
<dbReference type="EMBL" id="GDID01000223">
    <property type="protein sequence ID" value="JAP96383.1"/>
    <property type="molecule type" value="Transcribed_RNA"/>
</dbReference>
<feature type="non-terminal residue" evidence="2">
    <location>
        <position position="174"/>
    </location>
</feature>
<name>A0A146KIA6_9EUKA</name>
<protein>
    <submittedName>
        <fullName evidence="2">Uncharacterized protein</fullName>
    </submittedName>
</protein>
<evidence type="ECO:0000313" key="2">
    <source>
        <dbReference type="EMBL" id="JAP96383.1"/>
    </source>
</evidence>